<comment type="subcellular location">
    <subcellularLocation>
        <location evidence="1">Secreted</location>
    </subcellularLocation>
</comment>
<protein>
    <submittedName>
        <fullName evidence="4">Haemolysin-type calcium binding protein related domain-containing protein</fullName>
    </submittedName>
</protein>
<dbReference type="Pfam" id="PF06594">
    <property type="entry name" value="HCBP_related"/>
    <property type="match status" value="2"/>
</dbReference>
<dbReference type="EMBL" id="FYDG01000066">
    <property type="protein sequence ID" value="SNB85585.1"/>
    <property type="molecule type" value="Genomic_DNA"/>
</dbReference>
<keyword evidence="2" id="KW-0964">Secreted</keyword>
<dbReference type="GO" id="GO:0005576">
    <property type="term" value="C:extracellular region"/>
    <property type="evidence" value="ECO:0007669"/>
    <property type="project" value="UniProtKB-SubCell"/>
</dbReference>
<evidence type="ECO:0000256" key="1">
    <source>
        <dbReference type="ARBA" id="ARBA00004613"/>
    </source>
</evidence>
<evidence type="ECO:0000313" key="5">
    <source>
        <dbReference type="Proteomes" id="UP000198418"/>
    </source>
</evidence>
<dbReference type="Gene3D" id="2.150.10.10">
    <property type="entry name" value="Serralysin-like metalloprotease, C-terminal"/>
    <property type="match status" value="3"/>
</dbReference>
<feature type="domain" description="Haemolysin-type calcium binding-related" evidence="3">
    <location>
        <begin position="418"/>
        <end position="460"/>
    </location>
</feature>
<evidence type="ECO:0000256" key="2">
    <source>
        <dbReference type="ARBA" id="ARBA00022525"/>
    </source>
</evidence>
<keyword evidence="5" id="KW-1185">Reference proteome</keyword>
<evidence type="ECO:0000259" key="3">
    <source>
        <dbReference type="Pfam" id="PF06594"/>
    </source>
</evidence>
<dbReference type="Proteomes" id="UP000198418">
    <property type="component" value="Unassembled WGS sequence"/>
</dbReference>
<name>A0A212SIQ2_RHOAC</name>
<sequence length="473" mass="51218">TDDVIVIKGAFQGAVLNLGAFAKVLGSSAGLNYVAPNGIERLIFDDGTSMDFVQVAQKVIEGAETAGNDNIIGFATNDTFDGDAGDDYLSGSAGSDTYVFGKGYGYDVIEDNDLSSKLFGEPYTDVLQFKDGLTWADFAYTRTGDLDLVNLYMTIAATGDKIAMPDFLRTDPLGLTHPNVIEQVKFGDSTVWDRYTLLQHFIDYAEQTPGQVILGYNNVNSAFDGYAGNETFKGGDSRDSYTFARGYGAETIYDADGADQVIFKNLSSADVAFSRTAVDLIITIRDAGESVTLKNQFNRDGAQANAVEKFVFTDTTIDFTQYNPDKMDLIGTDGADTIEGSNFAEVLDGRGGDDVLIGHDGGDTYVFDTGYGHDTISDTRIRASWEDRPGIIVPKDDVVAFGSGISRGNVVFTADGADLVISVKGHTDTLRILNQFKLVNGEVQLNLDNLVEKFVFYDNTSDHPNYLTVADIE</sequence>
<evidence type="ECO:0000313" key="4">
    <source>
        <dbReference type="EMBL" id="SNB85585.1"/>
    </source>
</evidence>
<dbReference type="InterPro" id="IPR010566">
    <property type="entry name" value="Haemolys_ca-bd"/>
</dbReference>
<dbReference type="InterPro" id="IPR050557">
    <property type="entry name" value="RTX_toxin/Mannuronan_C5-epim"/>
</dbReference>
<dbReference type="PANTHER" id="PTHR38340">
    <property type="entry name" value="S-LAYER PROTEIN"/>
    <property type="match status" value="1"/>
</dbReference>
<dbReference type="InterPro" id="IPR011049">
    <property type="entry name" value="Serralysin-like_metalloprot_C"/>
</dbReference>
<dbReference type="AlphaFoldDB" id="A0A212SIQ2"/>
<feature type="non-terminal residue" evidence="4">
    <location>
        <position position="1"/>
    </location>
</feature>
<dbReference type="Pfam" id="PF00353">
    <property type="entry name" value="HemolysinCabind"/>
    <property type="match status" value="2"/>
</dbReference>
<feature type="domain" description="Haemolysin-type calcium binding-related" evidence="3">
    <location>
        <begin position="279"/>
        <end position="317"/>
    </location>
</feature>
<gene>
    <name evidence="4" type="ORF">SAMN06265338_1661</name>
</gene>
<dbReference type="InterPro" id="IPR001343">
    <property type="entry name" value="Hemolysn_Ca-bd"/>
</dbReference>
<dbReference type="SUPFAM" id="SSF51120">
    <property type="entry name" value="beta-Roll"/>
    <property type="match status" value="2"/>
</dbReference>
<organism evidence="4 5">
    <name type="scientific">Rhodoblastus acidophilus</name>
    <name type="common">Rhodopseudomonas acidophila</name>
    <dbReference type="NCBI Taxonomy" id="1074"/>
    <lineage>
        <taxon>Bacteria</taxon>
        <taxon>Pseudomonadati</taxon>
        <taxon>Pseudomonadota</taxon>
        <taxon>Alphaproteobacteria</taxon>
        <taxon>Hyphomicrobiales</taxon>
        <taxon>Rhodoblastaceae</taxon>
        <taxon>Rhodoblastus</taxon>
    </lineage>
</organism>
<dbReference type="GO" id="GO:0005509">
    <property type="term" value="F:calcium ion binding"/>
    <property type="evidence" value="ECO:0007669"/>
    <property type="project" value="InterPro"/>
</dbReference>
<dbReference type="PANTHER" id="PTHR38340:SF1">
    <property type="entry name" value="S-LAYER PROTEIN"/>
    <property type="match status" value="1"/>
</dbReference>
<reference evidence="5" key="1">
    <citation type="submission" date="2017-06" db="EMBL/GenBank/DDBJ databases">
        <authorList>
            <person name="Varghese N."/>
            <person name="Submissions S."/>
        </authorList>
    </citation>
    <scope>NUCLEOTIDE SEQUENCE [LARGE SCALE GENOMIC DNA]</scope>
    <source>
        <strain evidence="5">DSM 137</strain>
    </source>
</reference>
<accession>A0A212SIQ2</accession>
<feature type="non-terminal residue" evidence="4">
    <location>
        <position position="473"/>
    </location>
</feature>
<proteinExistence type="predicted"/>